<dbReference type="SUPFAM" id="SSF52799">
    <property type="entry name" value="(Phosphotyrosine protein) phosphatases II"/>
    <property type="match status" value="1"/>
</dbReference>
<reference evidence="5" key="1">
    <citation type="submission" date="2023-01" db="EMBL/GenBank/DDBJ databases">
        <title>Exophiala dermititidis isolated from Cystic Fibrosis Patient.</title>
        <authorList>
            <person name="Kurbessoian T."/>
            <person name="Crocker A."/>
            <person name="Murante D."/>
            <person name="Hogan D.A."/>
            <person name="Stajich J.E."/>
        </authorList>
    </citation>
    <scope>NUCLEOTIDE SEQUENCE</scope>
    <source>
        <strain evidence="5">Ex8</strain>
    </source>
</reference>
<dbReference type="Pfam" id="PF00782">
    <property type="entry name" value="DSPc"/>
    <property type="match status" value="1"/>
</dbReference>
<dbReference type="PANTHER" id="PTHR46588:SF1">
    <property type="entry name" value="SERINE_THREONINE_TYROSINE-INTERACTING PROTEIN"/>
    <property type="match status" value="1"/>
</dbReference>
<keyword evidence="3" id="KW-1133">Transmembrane helix</keyword>
<evidence type="ECO:0000256" key="1">
    <source>
        <dbReference type="ARBA" id="ARBA00009649"/>
    </source>
</evidence>
<proteinExistence type="inferred from homology"/>
<keyword evidence="3" id="KW-0812">Transmembrane</keyword>
<dbReference type="InterPro" id="IPR029021">
    <property type="entry name" value="Prot-tyrosine_phosphatase-like"/>
</dbReference>
<dbReference type="CDD" id="cd14498">
    <property type="entry name" value="DSP"/>
    <property type="match status" value="1"/>
</dbReference>
<gene>
    <name evidence="5" type="ORF">HRR80_004795</name>
</gene>
<feature type="transmembrane region" description="Helical" evidence="3">
    <location>
        <begin position="210"/>
        <end position="231"/>
    </location>
</feature>
<dbReference type="InterPro" id="IPR000387">
    <property type="entry name" value="Tyr_Pase_dom"/>
</dbReference>
<dbReference type="InterPro" id="IPR000340">
    <property type="entry name" value="Dual-sp_phosphatase_cat-dom"/>
</dbReference>
<dbReference type="PROSITE" id="PS50056">
    <property type="entry name" value="TYR_PHOSPHATASE_2"/>
    <property type="match status" value="1"/>
</dbReference>
<dbReference type="PANTHER" id="PTHR46588">
    <property type="entry name" value="SERINE/THREONINE/TYROSINE-INTERACTING PROTEIN"/>
    <property type="match status" value="1"/>
</dbReference>
<dbReference type="InterPro" id="IPR020422">
    <property type="entry name" value="TYR_PHOSPHATASE_DUAL_dom"/>
</dbReference>
<dbReference type="GO" id="GO:0005737">
    <property type="term" value="C:cytoplasm"/>
    <property type="evidence" value="ECO:0007669"/>
    <property type="project" value="TreeGrafter"/>
</dbReference>
<dbReference type="AlphaFoldDB" id="A0AAN6EUF8"/>
<evidence type="ECO:0000313" key="6">
    <source>
        <dbReference type="Proteomes" id="UP001161757"/>
    </source>
</evidence>
<dbReference type="EMBL" id="JAJGCB010000008">
    <property type="protein sequence ID" value="KAJ8991463.1"/>
    <property type="molecule type" value="Genomic_DNA"/>
</dbReference>
<comment type="similarity">
    <text evidence="1">Belongs to the protein-tyrosine phosphatase family. Non-receptor class subfamily.</text>
</comment>
<feature type="domain" description="Tyrosine specific protein phosphatases" evidence="4">
    <location>
        <begin position="161"/>
        <end position="246"/>
    </location>
</feature>
<name>A0AAN6EUF8_EXODE</name>
<dbReference type="InterPro" id="IPR052449">
    <property type="entry name" value="STYX-Interacting_Phosphatase"/>
</dbReference>
<dbReference type="GO" id="GO:0140096">
    <property type="term" value="F:catalytic activity, acting on a protein"/>
    <property type="evidence" value="ECO:0007669"/>
    <property type="project" value="UniProtKB-ARBA"/>
</dbReference>
<organism evidence="5 6">
    <name type="scientific">Exophiala dermatitidis</name>
    <name type="common">Black yeast-like fungus</name>
    <name type="synonym">Wangiella dermatitidis</name>
    <dbReference type="NCBI Taxonomy" id="5970"/>
    <lineage>
        <taxon>Eukaryota</taxon>
        <taxon>Fungi</taxon>
        <taxon>Dikarya</taxon>
        <taxon>Ascomycota</taxon>
        <taxon>Pezizomycotina</taxon>
        <taxon>Eurotiomycetes</taxon>
        <taxon>Chaetothyriomycetidae</taxon>
        <taxon>Chaetothyriales</taxon>
        <taxon>Herpotrichiellaceae</taxon>
        <taxon>Exophiala</taxon>
    </lineage>
</organism>
<dbReference type="GO" id="GO:0070372">
    <property type="term" value="P:regulation of ERK1 and ERK2 cascade"/>
    <property type="evidence" value="ECO:0007669"/>
    <property type="project" value="TreeGrafter"/>
</dbReference>
<dbReference type="GO" id="GO:0005654">
    <property type="term" value="C:nucleoplasm"/>
    <property type="evidence" value="ECO:0007669"/>
    <property type="project" value="TreeGrafter"/>
</dbReference>
<dbReference type="GO" id="GO:0062026">
    <property type="term" value="P:negative regulation of SCF-dependent proteasomal ubiquitin-dependent catabolic process"/>
    <property type="evidence" value="ECO:0007669"/>
    <property type="project" value="TreeGrafter"/>
</dbReference>
<dbReference type="Proteomes" id="UP001161757">
    <property type="component" value="Unassembled WGS sequence"/>
</dbReference>
<keyword evidence="3" id="KW-0472">Membrane</keyword>
<dbReference type="SMART" id="SM00195">
    <property type="entry name" value="DSPc"/>
    <property type="match status" value="1"/>
</dbReference>
<protein>
    <recommendedName>
        <fullName evidence="4">Tyrosine specific protein phosphatases domain-containing protein</fullName>
    </recommendedName>
</protein>
<evidence type="ECO:0000256" key="3">
    <source>
        <dbReference type="SAM" id="Phobius"/>
    </source>
</evidence>
<feature type="region of interest" description="Disordered" evidence="2">
    <location>
        <begin position="266"/>
        <end position="285"/>
    </location>
</feature>
<evidence type="ECO:0000313" key="5">
    <source>
        <dbReference type="EMBL" id="KAJ8991463.1"/>
    </source>
</evidence>
<evidence type="ECO:0000256" key="2">
    <source>
        <dbReference type="SAM" id="MobiDB-lite"/>
    </source>
</evidence>
<dbReference type="Gene3D" id="3.90.190.10">
    <property type="entry name" value="Protein tyrosine phosphatase superfamily"/>
    <property type="match status" value="1"/>
</dbReference>
<accession>A0AAN6EUF8</accession>
<sequence>MTGTSNHVDERMTGYMQSFPYSDKRLFESPRVQIPPPALDYSHGKPRIRVSSAPFEHASGQYGDPTFLRALTNFYDLNMRHTMLSWRYEMRRTAQVILPFLYIGPSSAARDSEFIKTTGITLLVAVRNAASVKTRPSFLDPARFSSGAGISTLTFDFESPYDFIRNVRGTIKAMNDHLTKTCIKTPPEDVHDVAGKVLIFCESGNDRSPVMVAAYLMVVFGVSAVSAIHMIQSQRFSITMSDEMKNVLMDFQEIIEAERQVSSFNSSLVSSRDPPNHQQASSLLLPYRPSKRNLDDVYESEEDFGPQYQQSPQLGLREGIAPFTDLADRI</sequence>
<evidence type="ECO:0000259" key="4">
    <source>
        <dbReference type="PROSITE" id="PS50056"/>
    </source>
</evidence>
<dbReference type="GO" id="GO:1990444">
    <property type="term" value="F:F-box domain binding"/>
    <property type="evidence" value="ECO:0007669"/>
    <property type="project" value="TreeGrafter"/>
</dbReference>
<comment type="caution">
    <text evidence="5">The sequence shown here is derived from an EMBL/GenBank/DDBJ whole genome shotgun (WGS) entry which is preliminary data.</text>
</comment>